<sequence length="56" mass="6492">MNKKQTKPGEEAWCRTQPYIPPTWRLSGVQRRFIADLWQEEATPLPGQPEDPGINE</sequence>
<gene>
    <name evidence="1" type="ORF">KFQ06_19080</name>
</gene>
<name>A0ABY5CRC3_9GAMM</name>
<keyword evidence="2" id="KW-1185">Reference proteome</keyword>
<protein>
    <submittedName>
        <fullName evidence="1">Uncharacterized protein</fullName>
    </submittedName>
</protein>
<evidence type="ECO:0000313" key="2">
    <source>
        <dbReference type="Proteomes" id="UP001056873"/>
    </source>
</evidence>
<reference evidence="1" key="1">
    <citation type="journal article" date="2022" name="BMC Genomics">
        <title>Genome sequence of the entomopathogenic Serratia entomophila isolate 626 and characterisation of the species specific itaconate degradation pathway.</title>
        <authorList>
            <person name="Vaughan A.L."/>
            <person name="Altermann E."/>
            <person name="Glare T.R."/>
            <person name="Hurst M.R.H."/>
        </authorList>
    </citation>
    <scope>NUCLEOTIDE SEQUENCE</scope>
    <source>
        <strain evidence="1">626</strain>
    </source>
</reference>
<dbReference type="RefSeq" id="WP_252960917.1">
    <property type="nucleotide sequence ID" value="NZ_CAMIPH010000008.1"/>
</dbReference>
<dbReference type="Proteomes" id="UP001056873">
    <property type="component" value="Chromosome"/>
</dbReference>
<accession>A0ABY5CRC3</accession>
<evidence type="ECO:0000313" key="1">
    <source>
        <dbReference type="EMBL" id="USV00110.1"/>
    </source>
</evidence>
<organism evidence="1 2">
    <name type="scientific">Serratia entomophila</name>
    <dbReference type="NCBI Taxonomy" id="42906"/>
    <lineage>
        <taxon>Bacteria</taxon>
        <taxon>Pseudomonadati</taxon>
        <taxon>Pseudomonadota</taxon>
        <taxon>Gammaproteobacteria</taxon>
        <taxon>Enterobacterales</taxon>
        <taxon>Yersiniaceae</taxon>
        <taxon>Serratia</taxon>
    </lineage>
</organism>
<dbReference type="EMBL" id="CP074347">
    <property type="protein sequence ID" value="USV00110.1"/>
    <property type="molecule type" value="Genomic_DNA"/>
</dbReference>
<proteinExistence type="predicted"/>